<feature type="domain" description="Exonuclease" evidence="1">
    <location>
        <begin position="3"/>
        <end position="150"/>
    </location>
</feature>
<dbReference type="InterPro" id="IPR036397">
    <property type="entry name" value="RNaseH_sf"/>
</dbReference>
<dbReference type="AlphaFoldDB" id="A0A2I0BGN9"/>
<dbReference type="InterPro" id="IPR013520">
    <property type="entry name" value="Ribonucl_H"/>
</dbReference>
<dbReference type="Pfam" id="PF00929">
    <property type="entry name" value="RNase_T"/>
    <property type="match status" value="1"/>
</dbReference>
<proteinExistence type="predicted"/>
<evidence type="ECO:0000259" key="1">
    <source>
        <dbReference type="SMART" id="SM00479"/>
    </source>
</evidence>
<evidence type="ECO:0000313" key="3">
    <source>
        <dbReference type="Proteomes" id="UP000236161"/>
    </source>
</evidence>
<reference evidence="2 3" key="1">
    <citation type="journal article" date="2017" name="Nature">
        <title>The Apostasia genome and the evolution of orchids.</title>
        <authorList>
            <person name="Zhang G.Q."/>
            <person name="Liu K.W."/>
            <person name="Li Z."/>
            <person name="Lohaus R."/>
            <person name="Hsiao Y.Y."/>
            <person name="Niu S.C."/>
            <person name="Wang J.Y."/>
            <person name="Lin Y.C."/>
            <person name="Xu Q."/>
            <person name="Chen L.J."/>
            <person name="Yoshida K."/>
            <person name="Fujiwara S."/>
            <person name="Wang Z.W."/>
            <person name="Zhang Y.Q."/>
            <person name="Mitsuda N."/>
            <person name="Wang M."/>
            <person name="Liu G.H."/>
            <person name="Pecoraro L."/>
            <person name="Huang H.X."/>
            <person name="Xiao X.J."/>
            <person name="Lin M."/>
            <person name="Wu X.Y."/>
            <person name="Wu W.L."/>
            <person name="Chen Y.Y."/>
            <person name="Chang S.B."/>
            <person name="Sakamoto S."/>
            <person name="Ohme-Takagi M."/>
            <person name="Yagi M."/>
            <person name="Zeng S.J."/>
            <person name="Shen C.Y."/>
            <person name="Yeh C.M."/>
            <person name="Luo Y.B."/>
            <person name="Tsai W.C."/>
            <person name="Van de Peer Y."/>
            <person name="Liu Z.J."/>
        </authorList>
    </citation>
    <scope>NUCLEOTIDE SEQUENCE [LARGE SCALE GENOMIC DNA]</scope>
    <source>
        <strain evidence="3">cv. Shenzhen</strain>
        <tissue evidence="2">Stem</tissue>
    </source>
</reference>
<dbReference type="InterPro" id="IPR012337">
    <property type="entry name" value="RNaseH-like_sf"/>
</dbReference>
<organism evidence="2 3">
    <name type="scientific">Apostasia shenzhenica</name>
    <dbReference type="NCBI Taxonomy" id="1088818"/>
    <lineage>
        <taxon>Eukaryota</taxon>
        <taxon>Viridiplantae</taxon>
        <taxon>Streptophyta</taxon>
        <taxon>Embryophyta</taxon>
        <taxon>Tracheophyta</taxon>
        <taxon>Spermatophyta</taxon>
        <taxon>Magnoliopsida</taxon>
        <taxon>Liliopsida</taxon>
        <taxon>Asparagales</taxon>
        <taxon>Orchidaceae</taxon>
        <taxon>Apostasioideae</taxon>
        <taxon>Apostasia</taxon>
    </lineage>
</organism>
<dbReference type="SMART" id="SM00479">
    <property type="entry name" value="EXOIII"/>
    <property type="match status" value="1"/>
</dbReference>
<accession>A0A2I0BGN9</accession>
<dbReference type="OrthoDB" id="2018529at2759"/>
<protein>
    <recommendedName>
        <fullName evidence="1">Exonuclease domain-containing protein</fullName>
    </recommendedName>
</protein>
<dbReference type="Gene3D" id="3.30.420.10">
    <property type="entry name" value="Ribonuclease H-like superfamily/Ribonuclease H"/>
    <property type="match status" value="1"/>
</dbReference>
<dbReference type="STRING" id="1088818.A0A2I0BGN9"/>
<keyword evidence="3" id="KW-1185">Reference proteome</keyword>
<dbReference type="PANTHER" id="PTHR30231:SF26">
    <property type="entry name" value="PROTEIN NEN4"/>
    <property type="match status" value="1"/>
</dbReference>
<dbReference type="GO" id="GO:0008408">
    <property type="term" value="F:3'-5' exonuclease activity"/>
    <property type="evidence" value="ECO:0007669"/>
    <property type="project" value="TreeGrafter"/>
</dbReference>
<evidence type="ECO:0000313" key="2">
    <source>
        <dbReference type="EMBL" id="PKA66967.1"/>
    </source>
</evidence>
<dbReference type="EMBL" id="KZ451883">
    <property type="protein sequence ID" value="PKA66967.1"/>
    <property type="molecule type" value="Genomic_DNA"/>
</dbReference>
<dbReference type="Proteomes" id="UP000236161">
    <property type="component" value="Unassembled WGS sequence"/>
</dbReference>
<dbReference type="PANTHER" id="PTHR30231">
    <property type="entry name" value="DNA POLYMERASE III SUBUNIT EPSILON"/>
    <property type="match status" value="1"/>
</dbReference>
<sequence length="283" mass="31115">MGEIAFFDVETTTTAATGRRFWLVEFGAIVVCPRKLLELESFCTLIRPPDLSAVTPTRLSGITRKAVAGAPTFEEVADQVFQILNDGDVSFVFRAWTAEAQPSCRSLDDVKMNLEVFKHCATVLLLESSLPHILPGRSHGSLSMVTRSRANNGRPCDGEGKGGSGRSRGWFKVYHWPPPPFSLAAETAHSSVGCSDFFSSVVTERNTNAATLANRILLPPCCGGVSDQRRPLSLPSTGIVVFCLFNHAEDPNGRHGGWRRRADFLSELNREEMLDYQITVMHC</sequence>
<name>A0A2I0BGN9_9ASPA</name>
<gene>
    <name evidence="2" type="ORF">AXF42_Ash004457</name>
</gene>
<dbReference type="SUPFAM" id="SSF53098">
    <property type="entry name" value="Ribonuclease H-like"/>
    <property type="match status" value="1"/>
</dbReference>
<dbReference type="GO" id="GO:0003676">
    <property type="term" value="F:nucleic acid binding"/>
    <property type="evidence" value="ECO:0007669"/>
    <property type="project" value="InterPro"/>
</dbReference>